<dbReference type="Gene3D" id="2.40.50.140">
    <property type="entry name" value="Nucleic acid-binding proteins"/>
    <property type="match status" value="1"/>
</dbReference>
<dbReference type="InterPro" id="IPR003717">
    <property type="entry name" value="RecO"/>
</dbReference>
<dbReference type="InterPro" id="IPR022572">
    <property type="entry name" value="DNA_rep/recomb_RecO_N"/>
</dbReference>
<dbReference type="Pfam" id="PF11967">
    <property type="entry name" value="RecO_N"/>
    <property type="match status" value="1"/>
</dbReference>
<comment type="similarity">
    <text evidence="4">Belongs to the RecO family.</text>
</comment>
<dbReference type="PANTHER" id="PTHR33991:SF1">
    <property type="entry name" value="DNA REPAIR PROTEIN RECO"/>
    <property type="match status" value="1"/>
</dbReference>
<evidence type="ECO:0000313" key="7">
    <source>
        <dbReference type="Proteomes" id="UP000037392"/>
    </source>
</evidence>
<dbReference type="PANTHER" id="PTHR33991">
    <property type="entry name" value="DNA REPAIR PROTEIN RECO"/>
    <property type="match status" value="1"/>
</dbReference>
<comment type="function">
    <text evidence="4">Involved in DNA repair and RecF pathway recombination.</text>
</comment>
<dbReference type="SUPFAM" id="SSF57863">
    <property type="entry name" value="ArfGap/RecO-like zinc finger"/>
    <property type="match status" value="1"/>
</dbReference>
<evidence type="ECO:0000256" key="2">
    <source>
        <dbReference type="ARBA" id="ARBA00023172"/>
    </source>
</evidence>
<dbReference type="Pfam" id="PF02565">
    <property type="entry name" value="RecO_C"/>
    <property type="match status" value="1"/>
</dbReference>
<sequence length="216" mass="24878">MRETVTLTGMVLISAPSGDYDRRLVLLTRERGRITAFSHGARKPGNALMAASRPFSFGTFSMYEGRSAYNLQSAQITNYFDELSMDMECTCYGSYFLEIADYFSQENMDGTEMLKLLYQSLRALLKPAIPNRLVRRIFELKTMVINGEYTETPPSPVSESCNYAWEYVVCSPVETLYKFVLKEDVMREFDGAVDKSRRYYVHHEFKSLEILDMLTT</sequence>
<gene>
    <name evidence="4" type="primary">recO</name>
    <name evidence="6" type="ORF">HMPREF9470_01133</name>
</gene>
<feature type="domain" description="DNA replication/recombination mediator RecO N-terminal" evidence="5">
    <location>
        <begin position="1"/>
        <end position="80"/>
    </location>
</feature>
<comment type="caution">
    <text evidence="6">The sequence shown here is derived from an EMBL/GenBank/DDBJ whole genome shotgun (WGS) entry which is preliminary data.</text>
</comment>
<dbReference type="GO" id="GO:0006302">
    <property type="term" value="P:double-strand break repair"/>
    <property type="evidence" value="ECO:0007669"/>
    <property type="project" value="TreeGrafter"/>
</dbReference>
<organism evidence="6 7">
    <name type="scientific">[Clostridium] citroniae WAL-19142</name>
    <dbReference type="NCBI Taxonomy" id="742734"/>
    <lineage>
        <taxon>Bacteria</taxon>
        <taxon>Bacillati</taxon>
        <taxon>Bacillota</taxon>
        <taxon>Clostridia</taxon>
        <taxon>Lachnospirales</taxon>
        <taxon>Lachnospiraceae</taxon>
        <taxon>Enterocloster</taxon>
    </lineage>
</organism>
<protein>
    <recommendedName>
        <fullName evidence="4">DNA repair protein RecO</fullName>
    </recommendedName>
    <alternativeName>
        <fullName evidence="4">Recombination protein O</fullName>
    </alternativeName>
</protein>
<dbReference type="HAMAP" id="MF_00201">
    <property type="entry name" value="RecO"/>
    <property type="match status" value="1"/>
</dbReference>
<dbReference type="Proteomes" id="UP000037392">
    <property type="component" value="Unassembled WGS sequence"/>
</dbReference>
<dbReference type="RefSeq" id="WP_048929384.1">
    <property type="nucleotide sequence ID" value="NZ_KQ235876.1"/>
</dbReference>
<evidence type="ECO:0000259" key="5">
    <source>
        <dbReference type="Pfam" id="PF11967"/>
    </source>
</evidence>
<dbReference type="AlphaFoldDB" id="A0A0J9CFC4"/>
<dbReference type="OrthoDB" id="9797083at2"/>
<evidence type="ECO:0000256" key="1">
    <source>
        <dbReference type="ARBA" id="ARBA00022763"/>
    </source>
</evidence>
<dbReference type="NCBIfam" id="TIGR00613">
    <property type="entry name" value="reco"/>
    <property type="match status" value="1"/>
</dbReference>
<evidence type="ECO:0000256" key="4">
    <source>
        <dbReference type="HAMAP-Rule" id="MF_00201"/>
    </source>
</evidence>
<keyword evidence="1 4" id="KW-0227">DNA damage</keyword>
<dbReference type="EMBL" id="ADLK01000007">
    <property type="protein sequence ID" value="KMW23046.1"/>
    <property type="molecule type" value="Genomic_DNA"/>
</dbReference>
<proteinExistence type="inferred from homology"/>
<dbReference type="GeneID" id="93165047"/>
<evidence type="ECO:0000313" key="6">
    <source>
        <dbReference type="EMBL" id="KMW23046.1"/>
    </source>
</evidence>
<dbReference type="InterPro" id="IPR037278">
    <property type="entry name" value="ARFGAP/RecO"/>
</dbReference>
<dbReference type="GO" id="GO:0043590">
    <property type="term" value="C:bacterial nucleoid"/>
    <property type="evidence" value="ECO:0007669"/>
    <property type="project" value="TreeGrafter"/>
</dbReference>
<reference evidence="6 7" key="1">
    <citation type="submission" date="2011-04" db="EMBL/GenBank/DDBJ databases">
        <title>The Genome Sequence of Clostridium citroniae WAL-19142.</title>
        <authorList>
            <consortium name="The Broad Institute Genome Sequencing Platform"/>
            <person name="Earl A."/>
            <person name="Ward D."/>
            <person name="Feldgarden M."/>
            <person name="Gevers D."/>
            <person name="Warren Y.A."/>
            <person name="Tyrrell K.L."/>
            <person name="Citron D.M."/>
            <person name="Goldstein E.J."/>
            <person name="Daigneault M."/>
            <person name="Allen-Vercoe E."/>
            <person name="Young S.K."/>
            <person name="Zeng Q."/>
            <person name="Gargeya S."/>
            <person name="Fitzgerald M."/>
            <person name="Haas B."/>
            <person name="Abouelleil A."/>
            <person name="Alvarado L."/>
            <person name="Arachchi H.M."/>
            <person name="Berlin A."/>
            <person name="Brown A."/>
            <person name="Chapman S.B."/>
            <person name="Chen Z."/>
            <person name="Dunbar C."/>
            <person name="Freedman E."/>
            <person name="Gearin G."/>
            <person name="Gellesch M."/>
            <person name="Goldberg J."/>
            <person name="Griggs A."/>
            <person name="Gujja S."/>
            <person name="Heilman E.R."/>
            <person name="Heiman D."/>
            <person name="Howarth C."/>
            <person name="Larson L."/>
            <person name="Lui A."/>
            <person name="MacDonald P.J."/>
            <person name="Mehta T."/>
            <person name="Montmayeur A."/>
            <person name="Murphy C."/>
            <person name="Neiman D."/>
            <person name="Pearson M."/>
            <person name="Priest M."/>
            <person name="Roberts A."/>
            <person name="Saif S."/>
            <person name="Shea T."/>
            <person name="Shenoy N."/>
            <person name="Sisk P."/>
            <person name="Stolte C."/>
            <person name="Sykes S."/>
            <person name="White J."/>
            <person name="Yandava C."/>
            <person name="Wortman J."/>
            <person name="Nusbaum C."/>
            <person name="Birren B."/>
        </authorList>
    </citation>
    <scope>NUCLEOTIDE SEQUENCE [LARGE SCALE GENOMIC DNA]</scope>
    <source>
        <strain evidence="6 7">WAL-19142</strain>
    </source>
</reference>
<keyword evidence="3 4" id="KW-0234">DNA repair</keyword>
<dbReference type="InterPro" id="IPR012340">
    <property type="entry name" value="NA-bd_OB-fold"/>
</dbReference>
<dbReference type="PATRIC" id="fig|742734.4.peg.1210"/>
<dbReference type="SUPFAM" id="SSF50249">
    <property type="entry name" value="Nucleic acid-binding proteins"/>
    <property type="match status" value="1"/>
</dbReference>
<evidence type="ECO:0000256" key="3">
    <source>
        <dbReference type="ARBA" id="ARBA00023204"/>
    </source>
</evidence>
<dbReference type="GO" id="GO:0006310">
    <property type="term" value="P:DNA recombination"/>
    <property type="evidence" value="ECO:0007669"/>
    <property type="project" value="UniProtKB-UniRule"/>
</dbReference>
<name>A0A0J9CFC4_9FIRM</name>
<keyword evidence="2 4" id="KW-0233">DNA recombination</keyword>
<accession>A0A0J9CFC4</accession>